<evidence type="ECO:0000256" key="5">
    <source>
        <dbReference type="ARBA" id="ARBA00022801"/>
    </source>
</evidence>
<protein>
    <recommendedName>
        <fullName evidence="12">Transcription termination factor FttA</fullName>
        <ecNumber evidence="12">3.1.-.-</ecNumber>
    </recommendedName>
</protein>
<feature type="binding site" evidence="12">
    <location>
        <position position="250"/>
    </location>
    <ligand>
        <name>Zn(2+)</name>
        <dbReference type="ChEBI" id="CHEBI:29105"/>
        <label>1</label>
    </ligand>
</feature>
<evidence type="ECO:0000256" key="11">
    <source>
        <dbReference type="ARBA" id="ARBA00023163"/>
    </source>
</evidence>
<comment type="caution">
    <text evidence="12">Lacks conserved residue(s) required for the propagation of feature annotation.</text>
</comment>
<dbReference type="Pfam" id="PF07521">
    <property type="entry name" value="RMMBL"/>
    <property type="match status" value="1"/>
</dbReference>
<dbReference type="RefSeq" id="WP_015019810.1">
    <property type="nucleotide sequence ID" value="NC_018719.1"/>
</dbReference>
<evidence type="ECO:0000259" key="14">
    <source>
        <dbReference type="SMART" id="SM01027"/>
    </source>
</evidence>
<dbReference type="SUPFAM" id="SSF56281">
    <property type="entry name" value="Metallo-hydrolase/oxidoreductase"/>
    <property type="match status" value="1"/>
</dbReference>
<dbReference type="KEGG" id="nga:Ngar_c23500"/>
<dbReference type="CDD" id="cd22532">
    <property type="entry name" value="KH-II_CPSF_arch_rpt1"/>
    <property type="match status" value="1"/>
</dbReference>
<dbReference type="GO" id="GO:0003677">
    <property type="term" value="F:DNA binding"/>
    <property type="evidence" value="ECO:0007669"/>
    <property type="project" value="UniProtKB-KW"/>
</dbReference>
<dbReference type="Pfam" id="PF23023">
    <property type="entry name" value="Anti-Pycsar_Apyc1"/>
    <property type="match status" value="1"/>
</dbReference>
<dbReference type="AlphaFoldDB" id="K0IH94"/>
<evidence type="ECO:0000256" key="7">
    <source>
        <dbReference type="ARBA" id="ARBA00022839"/>
    </source>
</evidence>
<dbReference type="HOGENOM" id="CLU_009673_5_1_2"/>
<dbReference type="GeneID" id="13794367"/>
<evidence type="ECO:0000256" key="10">
    <source>
        <dbReference type="ARBA" id="ARBA00023125"/>
    </source>
</evidence>
<keyword evidence="5 12" id="KW-0378">Hydrolase</keyword>
<dbReference type="GO" id="GO:0006353">
    <property type="term" value="P:DNA-templated transcription termination"/>
    <property type="evidence" value="ECO:0007669"/>
    <property type="project" value="UniProtKB-UniRule"/>
</dbReference>
<dbReference type="InterPro" id="IPR001279">
    <property type="entry name" value="Metallo-B-lactamas"/>
</dbReference>
<keyword evidence="9 12" id="KW-0805">Transcription regulation</keyword>
<feature type="binding site" evidence="12">
    <location>
        <position position="355"/>
    </location>
    <ligand>
        <name>Zn(2+)</name>
        <dbReference type="ChEBI" id="CHEBI:29105"/>
        <label>2</label>
    </ligand>
</feature>
<dbReference type="BioCyc" id="CNIT1237085:G1324-2348-MONOMER"/>
<dbReference type="InterPro" id="IPR022712">
    <property type="entry name" value="Beta_Casp"/>
</dbReference>
<dbReference type="Gene3D" id="3.30.300.230">
    <property type="match status" value="1"/>
</dbReference>
<accession>K0IH94</accession>
<dbReference type="Pfam" id="PF17214">
    <property type="entry name" value="KH_TffA"/>
    <property type="match status" value="1"/>
</dbReference>
<dbReference type="PATRIC" id="fig|1237085.11.peg.2324"/>
<keyword evidence="11" id="KW-0804">Transcription</keyword>
<dbReference type="InterPro" id="IPR011108">
    <property type="entry name" value="RMMBL"/>
</dbReference>
<keyword evidence="10 12" id="KW-0238">DNA-binding</keyword>
<dbReference type="GO" id="GO:0008270">
    <property type="term" value="F:zinc ion binding"/>
    <property type="evidence" value="ECO:0007669"/>
    <property type="project" value="UniProtKB-UniRule"/>
</dbReference>
<evidence type="ECO:0000313" key="16">
    <source>
        <dbReference type="Proteomes" id="UP000008037"/>
    </source>
</evidence>
<evidence type="ECO:0000256" key="8">
    <source>
        <dbReference type="ARBA" id="ARBA00022884"/>
    </source>
</evidence>
<dbReference type="STRING" id="1237085.Ngar_c23500"/>
<dbReference type="InParanoid" id="K0IH94"/>
<dbReference type="NCBIfam" id="TIGR03675">
    <property type="entry name" value="arCOG00543"/>
    <property type="match status" value="1"/>
</dbReference>
<evidence type="ECO:0000256" key="4">
    <source>
        <dbReference type="ARBA" id="ARBA00022759"/>
    </source>
</evidence>
<dbReference type="Gene3D" id="3.60.15.10">
    <property type="entry name" value="Ribonuclease Z/Hydroxyacylglutathione hydrolase-like"/>
    <property type="match status" value="1"/>
</dbReference>
<evidence type="ECO:0000313" key="15">
    <source>
        <dbReference type="EMBL" id="AFU59275.1"/>
    </source>
</evidence>
<dbReference type="HAMAP" id="MF_00870">
    <property type="entry name" value="FttA"/>
    <property type="match status" value="1"/>
</dbReference>
<sequence length="628" mass="69360">MQRKSPYQESASQNIMAVILQSLPQESGLTKIEYEGPRIALYSKNPSYLMQNSQLVSNMVNTIKKRIVIRTDESIRKPQDESAKIISENIPKEAGVAGTLFDAVLGEAVVFAKKPWMLAQVGEDFDNIELAEKTGWKVRIRKAPQNMGLIEALYRTLGEAVGERTKFYREVGDKIFRDKLSESAEASLMTLGGFAEVGRSCMLLTTSESKVLLDCGLNIYAKDSLAAMPRFDAAGIGMEEIDAVVLSHAHMDHTGFLPALFKYGYSGPVYCTEPTLLLMSMLQRDYVRRSGNAALYSEKDIDSAVIHTITLTHGIVTDISPDVKLVLSNSGHILGSTSVHLHIGNGDHNLVYTGDMKFGRTLALENASWNFPRVETMIIESTYGGKEDIMCPREEAEARLASAISKTVSAGGHVLLPVPVIGISQEILLVLDRFMKGVQARVLVEKSISEATAVYEAYPEFLSKEVRQRVLESETSQFGSQFSIVESESLKNGSSEPAVILAPSSMLIGGPSVGYLKQIAGDPHNRLIMLSYQAVDTPGRIIQDGARQVTIKGEMINLQCQVERIDGFGSHSDYNQAMEYVKRLRPKLRRVLVNHGERQKAQNLASSINKFFKIQTQHPLVQEAIKLL</sequence>
<feature type="binding site" evidence="12">
    <location>
        <position position="332"/>
    </location>
    <ligand>
        <name>Zn(2+)</name>
        <dbReference type="ChEBI" id="CHEBI:29105"/>
        <label>1</label>
    </ligand>
</feature>
<dbReference type="SMART" id="SM01027">
    <property type="entry name" value="Beta-Casp"/>
    <property type="match status" value="1"/>
</dbReference>
<evidence type="ECO:0000256" key="9">
    <source>
        <dbReference type="ARBA" id="ARBA00023015"/>
    </source>
</evidence>
<dbReference type="InterPro" id="IPR050698">
    <property type="entry name" value="MBL"/>
</dbReference>
<gene>
    <name evidence="12" type="primary">fttA</name>
    <name evidence="15" type="ordered locus">Ngar_c23500</name>
</gene>
<evidence type="ECO:0000256" key="12">
    <source>
        <dbReference type="HAMAP-Rule" id="MF_00870"/>
    </source>
</evidence>
<feature type="binding site" evidence="12">
    <location>
        <position position="355"/>
    </location>
    <ligand>
        <name>Zn(2+)</name>
        <dbReference type="ChEBI" id="CHEBI:29105"/>
        <label>1</label>
    </ligand>
</feature>
<keyword evidence="3 12" id="KW-0479">Metal-binding</keyword>
<keyword evidence="7 12" id="KW-0269">Exonuclease</keyword>
<dbReference type="InterPro" id="IPR019975">
    <property type="entry name" value="aCPSF1"/>
</dbReference>
<dbReference type="PANTHER" id="PTHR11203">
    <property type="entry name" value="CLEAVAGE AND POLYADENYLATION SPECIFICITY FACTOR FAMILY MEMBER"/>
    <property type="match status" value="1"/>
</dbReference>
<dbReference type="GO" id="GO:0004532">
    <property type="term" value="F:RNA exonuclease activity"/>
    <property type="evidence" value="ECO:0007669"/>
    <property type="project" value="UniProtKB-UniRule"/>
</dbReference>
<dbReference type="CDD" id="cd16295">
    <property type="entry name" value="TTHA0252-CPSF-like_MBL-fold"/>
    <property type="match status" value="1"/>
</dbReference>
<feature type="domain" description="Beta-Casp" evidence="14">
    <location>
        <begin position="424"/>
        <end position="542"/>
    </location>
</feature>
<feature type="binding site" evidence="12">
    <location>
        <position position="252"/>
    </location>
    <ligand>
        <name>Zn(2+)</name>
        <dbReference type="ChEBI" id="CHEBI:29105"/>
        <label>2</label>
    </ligand>
</feature>
<dbReference type="GO" id="GO:0003723">
    <property type="term" value="F:RNA binding"/>
    <property type="evidence" value="ECO:0007669"/>
    <property type="project" value="UniProtKB-UniRule"/>
</dbReference>
<evidence type="ECO:0000256" key="2">
    <source>
        <dbReference type="ARBA" id="ARBA00022722"/>
    </source>
</evidence>
<name>K0IH94_NITGG</name>
<evidence type="ECO:0000256" key="1">
    <source>
        <dbReference type="ARBA" id="ARBA00022472"/>
    </source>
</evidence>
<organism evidence="15 16">
    <name type="scientific">Nitrososphaera gargensis (strain Ga9.2)</name>
    <dbReference type="NCBI Taxonomy" id="1237085"/>
    <lineage>
        <taxon>Archaea</taxon>
        <taxon>Nitrososphaerota</taxon>
        <taxon>Nitrososphaeria</taxon>
        <taxon>Nitrososphaerales</taxon>
        <taxon>Nitrososphaeraceae</taxon>
        <taxon>Nitrososphaera</taxon>
    </lineage>
</organism>
<evidence type="ECO:0000256" key="3">
    <source>
        <dbReference type="ARBA" id="ARBA00022723"/>
    </source>
</evidence>
<dbReference type="EC" id="3.1.-.-" evidence="12"/>
<feature type="region of interest" description="KHa" evidence="12">
    <location>
        <begin position="9"/>
        <end position="76"/>
    </location>
</feature>
<keyword evidence="1 12" id="KW-0806">Transcription termination</keyword>
<evidence type="ECO:0000256" key="6">
    <source>
        <dbReference type="ARBA" id="ARBA00022833"/>
    </source>
</evidence>
<dbReference type="Pfam" id="PF10996">
    <property type="entry name" value="Beta-Casp"/>
    <property type="match status" value="1"/>
</dbReference>
<dbReference type="Proteomes" id="UP000008037">
    <property type="component" value="Chromosome"/>
</dbReference>
<dbReference type="GO" id="GO:0004521">
    <property type="term" value="F:RNA endonuclease activity"/>
    <property type="evidence" value="ECO:0007669"/>
    <property type="project" value="UniProtKB-UniRule"/>
</dbReference>
<keyword evidence="16" id="KW-1185">Reference proteome</keyword>
<dbReference type="PANTHER" id="PTHR11203:SF51">
    <property type="entry name" value="CLEAVAGE AND POLYADENYLATION SPECIFICITY FACTOR"/>
    <property type="match status" value="1"/>
</dbReference>
<feature type="region of interest" description="Metallo-beta-lactamase C-terminus" evidence="12">
    <location>
        <begin position="570"/>
        <end position="628"/>
    </location>
</feature>
<comment type="subunit">
    <text evidence="12">Homodimer. Interacts with RNA polymerase (RNAP), interacts with the Spt4-Spt5 complex.</text>
</comment>
<feature type="binding site" evidence="12">
    <location>
        <position position="248"/>
    </location>
    <ligand>
        <name>Zn(2+)</name>
        <dbReference type="ChEBI" id="CHEBI:29105"/>
        <label>1</label>
    </ligand>
</feature>
<feature type="binding site" evidence="12">
    <location>
        <position position="595"/>
    </location>
    <ligand>
        <name>Zn(2+)</name>
        <dbReference type="ChEBI" id="CHEBI:29105"/>
        <label>2</label>
    </ligand>
</feature>
<dbReference type="Gene3D" id="3.30.300.20">
    <property type="match status" value="1"/>
</dbReference>
<reference evidence="15 16" key="1">
    <citation type="journal article" date="2012" name="Environ. Microbiol.">
        <title>The genome of the ammonia-oxidizing Candidatus Nitrososphaera gargensis: insights into metabolic versatility and environmental adaptations.</title>
        <authorList>
            <person name="Spang A."/>
            <person name="Poehlein A."/>
            <person name="Offre P."/>
            <person name="Zumbragel S."/>
            <person name="Haider S."/>
            <person name="Rychlik N."/>
            <person name="Nowka B."/>
            <person name="Schmeisser C."/>
            <person name="Lebedeva E.V."/>
            <person name="Rattei T."/>
            <person name="Bohm C."/>
            <person name="Schmid M."/>
            <person name="Galushko A."/>
            <person name="Hatzenpichler R."/>
            <person name="Weinmaier T."/>
            <person name="Daniel R."/>
            <person name="Schleper C."/>
            <person name="Spieck E."/>
            <person name="Streit W."/>
            <person name="Wagner M."/>
        </authorList>
    </citation>
    <scope>NUCLEOTIDE SEQUENCE [LARGE SCALE GENOMIC DNA]</scope>
    <source>
        <strain evidence="16">Ga9.2</strain>
    </source>
</reference>
<keyword evidence="6 12" id="KW-0862">Zinc</keyword>
<feature type="domain" description="Metallo-beta-lactamase" evidence="13">
    <location>
        <begin position="198"/>
        <end position="413"/>
    </location>
</feature>
<dbReference type="SMART" id="SM00849">
    <property type="entry name" value="Lactamase_B"/>
    <property type="match status" value="1"/>
</dbReference>
<dbReference type="InterPro" id="IPR036866">
    <property type="entry name" value="RibonucZ/Hydroxyglut_hydro"/>
</dbReference>
<keyword evidence="4 12" id="KW-0255">Endonuclease</keyword>
<keyword evidence="8 12" id="KW-0694">RNA-binding</keyword>
<feature type="binding site" evidence="12">
    <location>
        <position position="253"/>
    </location>
    <ligand>
        <name>Zn(2+)</name>
        <dbReference type="ChEBI" id="CHEBI:29105"/>
        <label>2</label>
    </ligand>
</feature>
<evidence type="ECO:0000259" key="13">
    <source>
        <dbReference type="SMART" id="SM00849"/>
    </source>
</evidence>
<comment type="cofactor">
    <cofactor evidence="12">
        <name>Zn(2+)</name>
        <dbReference type="ChEBI" id="CHEBI:29105"/>
    </cofactor>
    <text evidence="12">Binds 2 Zn(2+) ions, which are required for nuclease activity.</text>
</comment>
<dbReference type="OrthoDB" id="7155at2157"/>
<dbReference type="InterPro" id="IPR015946">
    <property type="entry name" value="KH_dom-like_a/b"/>
</dbReference>
<dbReference type="EMBL" id="CP002408">
    <property type="protein sequence ID" value="AFU59275.1"/>
    <property type="molecule type" value="Genomic_DNA"/>
</dbReference>
<dbReference type="Gene3D" id="3.40.50.10890">
    <property type="match status" value="1"/>
</dbReference>
<dbReference type="InterPro" id="IPR033769">
    <property type="entry name" value="TffA_KH"/>
</dbReference>
<keyword evidence="2 12" id="KW-0540">Nuclease</keyword>
<comment type="similarity">
    <text evidence="12">Belongs to the metallo-beta-lactamase superfamily. RNA-metabolizing metallo-beta-lactamase-like family. FttA subfamily.</text>
</comment>
<proteinExistence type="inferred from homology"/>
<comment type="function">
    <text evidence="12">Terminates transcription on the whole genome. Termination is linked to FttA-mediated RNA cleavage and does not require NTP hydrolysis. Cleaves endonucleolytically at the RNA exit channel of RNA polymerase (RNAP); the 5'-3' exonuclease activity of this protein degrades the nascent RNA released from RNAP.</text>
</comment>